<keyword evidence="2" id="KW-1185">Reference proteome</keyword>
<proteinExistence type="predicted"/>
<dbReference type="OrthoDB" id="3034419at2759"/>
<dbReference type="EMBL" id="CM032189">
    <property type="protein sequence ID" value="KAG7086983.1"/>
    <property type="molecule type" value="Genomic_DNA"/>
</dbReference>
<gene>
    <name evidence="1" type="ORF">E1B28_012961</name>
</gene>
<evidence type="ECO:0000313" key="1">
    <source>
        <dbReference type="EMBL" id="KAG7086983.1"/>
    </source>
</evidence>
<evidence type="ECO:0000313" key="2">
    <source>
        <dbReference type="Proteomes" id="UP001049176"/>
    </source>
</evidence>
<sequence length="81" mass="9445">MPFVRCPLRASLYYWSSDPEGKIPVPKEDWERIGIPELEVQMYIGSFWNTDDYAAMQEYLTIQGYDSYSCESAGIPKYESM</sequence>
<organism evidence="1 2">
    <name type="scientific">Marasmius oreades</name>
    <name type="common">fairy-ring Marasmius</name>
    <dbReference type="NCBI Taxonomy" id="181124"/>
    <lineage>
        <taxon>Eukaryota</taxon>
        <taxon>Fungi</taxon>
        <taxon>Dikarya</taxon>
        <taxon>Basidiomycota</taxon>
        <taxon>Agaricomycotina</taxon>
        <taxon>Agaricomycetes</taxon>
        <taxon>Agaricomycetidae</taxon>
        <taxon>Agaricales</taxon>
        <taxon>Marasmiineae</taxon>
        <taxon>Marasmiaceae</taxon>
        <taxon>Marasmius</taxon>
    </lineage>
</organism>
<dbReference type="GeneID" id="66082036"/>
<reference evidence="1" key="1">
    <citation type="journal article" date="2021" name="Genome Biol. Evol.">
        <title>The assembled and annotated genome of the fairy-ring fungus Marasmius oreades.</title>
        <authorList>
            <person name="Hiltunen M."/>
            <person name="Ament-Velasquez S.L."/>
            <person name="Johannesson H."/>
        </authorList>
    </citation>
    <scope>NUCLEOTIDE SEQUENCE</scope>
    <source>
        <strain evidence="1">03SP1</strain>
    </source>
</reference>
<protein>
    <submittedName>
        <fullName evidence="1">Uncharacterized protein</fullName>
    </submittedName>
</protein>
<accession>A0A9P7RQ27</accession>
<comment type="caution">
    <text evidence="1">The sequence shown here is derived from an EMBL/GenBank/DDBJ whole genome shotgun (WGS) entry which is preliminary data.</text>
</comment>
<dbReference type="Proteomes" id="UP001049176">
    <property type="component" value="Chromosome 9"/>
</dbReference>
<name>A0A9P7RQ27_9AGAR</name>
<dbReference type="AlphaFoldDB" id="A0A9P7RQ27"/>
<dbReference type="KEGG" id="more:E1B28_012961"/>
<dbReference type="RefSeq" id="XP_043003454.1">
    <property type="nucleotide sequence ID" value="XM_043158111.1"/>
</dbReference>